<evidence type="ECO:0000259" key="2">
    <source>
        <dbReference type="SMART" id="SM00867"/>
    </source>
</evidence>
<feature type="signal peptide" evidence="1">
    <location>
        <begin position="1"/>
        <end position="20"/>
    </location>
</feature>
<dbReference type="PANTHER" id="PTHR34406:SF1">
    <property type="entry name" value="PROTEIN YCEI"/>
    <property type="match status" value="1"/>
</dbReference>
<name>A0A7W8DDZ7_9GAMM</name>
<gene>
    <name evidence="3" type="ORF">HNQ58_001320</name>
</gene>
<accession>A0A7W8DDZ7</accession>
<dbReference type="SMART" id="SM00867">
    <property type="entry name" value="YceI"/>
    <property type="match status" value="1"/>
</dbReference>
<dbReference type="Gene3D" id="2.40.128.110">
    <property type="entry name" value="Lipid/polyisoprenoid-binding, YceI-like"/>
    <property type="match status" value="1"/>
</dbReference>
<proteinExistence type="predicted"/>
<sequence>MFRSLFLAAFTLGLAAPSPAAERWAFDKAHTQVLFTVDHLGFTELTGQFRVIDGELMLDREDLTRSSVRATIRADSVDMNHDRLNAHLRNPDFFDVENHPELGFVSTAVERVGEDALKLHGELTMLGRTLPVVLDVKINQIGSHPLRGTPYAGFTATGRLDRTAWGMGYLAGPIGADIGIRINLEAAPVQE</sequence>
<dbReference type="RefSeq" id="WP_183948113.1">
    <property type="nucleotide sequence ID" value="NZ_JACHHX010000007.1"/>
</dbReference>
<reference evidence="3 4" key="1">
    <citation type="submission" date="2020-08" db="EMBL/GenBank/DDBJ databases">
        <title>Genomic Encyclopedia of Type Strains, Phase IV (KMG-IV): sequencing the most valuable type-strain genomes for metagenomic binning, comparative biology and taxonomic classification.</title>
        <authorList>
            <person name="Goeker M."/>
        </authorList>
    </citation>
    <scope>NUCLEOTIDE SEQUENCE [LARGE SCALE GENOMIC DNA]</scope>
    <source>
        <strain evidence="3 4">DSM 25897</strain>
    </source>
</reference>
<dbReference type="InterPro" id="IPR007372">
    <property type="entry name" value="Lipid/polyisoprenoid-bd_YceI"/>
</dbReference>
<dbReference type="AlphaFoldDB" id="A0A7W8DDZ7"/>
<dbReference type="InterPro" id="IPR036761">
    <property type="entry name" value="TTHA0802/YceI-like_sf"/>
</dbReference>
<comment type="caution">
    <text evidence="3">The sequence shown here is derived from an EMBL/GenBank/DDBJ whole genome shotgun (WGS) entry which is preliminary data.</text>
</comment>
<evidence type="ECO:0000313" key="3">
    <source>
        <dbReference type="EMBL" id="MBB5015422.1"/>
    </source>
</evidence>
<protein>
    <submittedName>
        <fullName evidence="3">Polyisoprenoid-binding protein YceI</fullName>
    </submittedName>
</protein>
<dbReference type="Proteomes" id="UP000519004">
    <property type="component" value="Unassembled WGS sequence"/>
</dbReference>
<dbReference type="EMBL" id="JACHHX010000007">
    <property type="protein sequence ID" value="MBB5015422.1"/>
    <property type="molecule type" value="Genomic_DNA"/>
</dbReference>
<evidence type="ECO:0000313" key="4">
    <source>
        <dbReference type="Proteomes" id="UP000519004"/>
    </source>
</evidence>
<dbReference type="Pfam" id="PF04264">
    <property type="entry name" value="YceI"/>
    <property type="match status" value="1"/>
</dbReference>
<feature type="domain" description="Lipid/polyisoprenoid-binding YceI-like" evidence="2">
    <location>
        <begin position="23"/>
        <end position="187"/>
    </location>
</feature>
<feature type="chain" id="PRO_5031532239" evidence="1">
    <location>
        <begin position="21"/>
        <end position="191"/>
    </location>
</feature>
<dbReference type="PANTHER" id="PTHR34406">
    <property type="entry name" value="PROTEIN YCEI"/>
    <property type="match status" value="1"/>
</dbReference>
<keyword evidence="4" id="KW-1185">Reference proteome</keyword>
<organism evidence="3 4">
    <name type="scientific">Rehaibacterium terrae</name>
    <dbReference type="NCBI Taxonomy" id="1341696"/>
    <lineage>
        <taxon>Bacteria</taxon>
        <taxon>Pseudomonadati</taxon>
        <taxon>Pseudomonadota</taxon>
        <taxon>Gammaproteobacteria</taxon>
        <taxon>Lysobacterales</taxon>
        <taxon>Lysobacteraceae</taxon>
        <taxon>Rehaibacterium</taxon>
    </lineage>
</organism>
<evidence type="ECO:0000256" key="1">
    <source>
        <dbReference type="SAM" id="SignalP"/>
    </source>
</evidence>
<keyword evidence="1" id="KW-0732">Signal</keyword>
<dbReference type="SUPFAM" id="SSF101874">
    <property type="entry name" value="YceI-like"/>
    <property type="match status" value="1"/>
</dbReference>